<evidence type="ECO:0000256" key="9">
    <source>
        <dbReference type="ARBA" id="ARBA00022692"/>
    </source>
</evidence>
<feature type="transmembrane region" description="Helical" evidence="19">
    <location>
        <begin position="611"/>
        <end position="631"/>
    </location>
</feature>
<evidence type="ECO:0000256" key="8">
    <source>
        <dbReference type="ARBA" id="ARBA00022660"/>
    </source>
</evidence>
<evidence type="ECO:0000256" key="14">
    <source>
        <dbReference type="ARBA" id="ARBA00023004"/>
    </source>
</evidence>
<evidence type="ECO:0000256" key="6">
    <source>
        <dbReference type="ARBA" id="ARBA00022475"/>
    </source>
</evidence>
<evidence type="ECO:0000313" key="23">
    <source>
        <dbReference type="Proteomes" id="UP000294325"/>
    </source>
</evidence>
<evidence type="ECO:0000259" key="20">
    <source>
        <dbReference type="PROSITE" id="PS50253"/>
    </source>
</evidence>
<feature type="domain" description="Cytochrome oxidase subunit I profile" evidence="21">
    <location>
        <begin position="18"/>
        <end position="538"/>
    </location>
</feature>
<protein>
    <recommendedName>
        <fullName evidence="4">cytochrome-c oxidase</fullName>
        <ecNumber evidence="4">7.1.1.9</ecNumber>
    </recommendedName>
</protein>
<evidence type="ECO:0000256" key="13">
    <source>
        <dbReference type="ARBA" id="ARBA00022989"/>
    </source>
</evidence>
<keyword evidence="16 19" id="KW-0472">Membrane</keyword>
<evidence type="ECO:0000256" key="3">
    <source>
        <dbReference type="ARBA" id="ARBA00009578"/>
    </source>
</evidence>
<keyword evidence="7 18" id="KW-0349">Heme</keyword>
<comment type="similarity">
    <text evidence="3 18">Belongs to the heme-copper respiratory oxidase family.</text>
</comment>
<keyword evidence="12 18" id="KW-0249">Electron transport</keyword>
<evidence type="ECO:0000256" key="15">
    <source>
        <dbReference type="ARBA" id="ARBA00023008"/>
    </source>
</evidence>
<feature type="transmembrane region" description="Helical" evidence="19">
    <location>
        <begin position="83"/>
        <end position="104"/>
    </location>
</feature>
<feature type="transmembrane region" description="Helical" evidence="19">
    <location>
        <begin position="211"/>
        <end position="234"/>
    </location>
</feature>
<keyword evidence="22" id="KW-0560">Oxidoreductase</keyword>
<dbReference type="KEGG" id="nwr:E3U44_15270"/>
<comment type="catalytic activity">
    <reaction evidence="17">
        <text>4 Fe(II)-[cytochrome c] + O2 + 8 H(+)(in) = 4 Fe(III)-[cytochrome c] + 2 H2O + 4 H(+)(out)</text>
        <dbReference type="Rhea" id="RHEA:11436"/>
        <dbReference type="Rhea" id="RHEA-COMP:10350"/>
        <dbReference type="Rhea" id="RHEA-COMP:14399"/>
        <dbReference type="ChEBI" id="CHEBI:15377"/>
        <dbReference type="ChEBI" id="CHEBI:15378"/>
        <dbReference type="ChEBI" id="CHEBI:15379"/>
        <dbReference type="ChEBI" id="CHEBI:29033"/>
        <dbReference type="ChEBI" id="CHEBI:29034"/>
        <dbReference type="EC" id="7.1.1.9"/>
    </reaction>
</comment>
<feature type="transmembrane region" description="Helical" evidence="19">
    <location>
        <begin position="362"/>
        <end position="387"/>
    </location>
</feature>
<keyword evidence="9 18" id="KW-0812">Transmembrane</keyword>
<dbReference type="GO" id="GO:0004129">
    <property type="term" value="F:cytochrome-c oxidase activity"/>
    <property type="evidence" value="ECO:0007669"/>
    <property type="project" value="UniProtKB-EC"/>
</dbReference>
<feature type="transmembrane region" description="Helical" evidence="19">
    <location>
        <begin position="291"/>
        <end position="314"/>
    </location>
</feature>
<dbReference type="SUPFAM" id="SSF81452">
    <property type="entry name" value="Cytochrome c oxidase subunit III-like"/>
    <property type="match status" value="1"/>
</dbReference>
<evidence type="ECO:0000256" key="5">
    <source>
        <dbReference type="ARBA" id="ARBA00022448"/>
    </source>
</evidence>
<dbReference type="UniPathway" id="UPA00705"/>
<evidence type="ECO:0000256" key="17">
    <source>
        <dbReference type="ARBA" id="ARBA00047816"/>
    </source>
</evidence>
<feature type="transmembrane region" description="Helical" evidence="19">
    <location>
        <begin position="662"/>
        <end position="684"/>
    </location>
</feature>
<evidence type="ECO:0000256" key="11">
    <source>
        <dbReference type="ARBA" id="ARBA00022967"/>
    </source>
</evidence>
<comment type="subcellular location">
    <subcellularLocation>
        <location evidence="1">Cell membrane</location>
        <topology evidence="1">Multi-pass membrane protein</topology>
    </subcellularLocation>
</comment>
<evidence type="ECO:0000313" key="22">
    <source>
        <dbReference type="EMBL" id="QBQ55718.1"/>
    </source>
</evidence>
<feature type="transmembrane region" description="Helical" evidence="19">
    <location>
        <begin position="254"/>
        <end position="279"/>
    </location>
</feature>
<keyword evidence="14" id="KW-0408">Iron</keyword>
<dbReference type="PANTHER" id="PTHR10422:SF35">
    <property type="entry name" value="CYTOCHROME BO(3) UBIQUINOL OXIDASE SUBUNIT 1"/>
    <property type="match status" value="1"/>
</dbReference>
<keyword evidence="11" id="KW-1278">Translocase</keyword>
<evidence type="ECO:0000256" key="18">
    <source>
        <dbReference type="RuleBase" id="RU000370"/>
    </source>
</evidence>
<keyword evidence="10" id="KW-0479">Metal-binding</keyword>
<dbReference type="GO" id="GO:0022904">
    <property type="term" value="P:respiratory electron transport chain"/>
    <property type="evidence" value="ECO:0007669"/>
    <property type="project" value="InterPro"/>
</dbReference>
<feature type="transmembrane region" description="Helical" evidence="19">
    <location>
        <begin position="820"/>
        <end position="842"/>
    </location>
</feature>
<dbReference type="CDD" id="cd01662">
    <property type="entry name" value="Ubiquinol_Oxidase_I"/>
    <property type="match status" value="1"/>
</dbReference>
<dbReference type="GO" id="GO:0016491">
    <property type="term" value="F:oxidoreductase activity"/>
    <property type="evidence" value="ECO:0007669"/>
    <property type="project" value="UniProtKB-KW"/>
</dbReference>
<feature type="transmembrane region" description="Helical" evidence="19">
    <location>
        <begin position="170"/>
        <end position="191"/>
    </location>
</feature>
<evidence type="ECO:0000259" key="21">
    <source>
        <dbReference type="PROSITE" id="PS50855"/>
    </source>
</evidence>
<dbReference type="EC" id="7.1.1.9" evidence="4"/>
<dbReference type="Gene3D" id="1.20.210.10">
    <property type="entry name" value="Cytochrome c oxidase-like, subunit I domain"/>
    <property type="match status" value="1"/>
</dbReference>
<reference evidence="22 23" key="1">
    <citation type="submission" date="2019-03" db="EMBL/GenBank/DDBJ databases">
        <title>The genome sequence of Nitrosococcus wardiae strain D1FHST reveals the archetypal metabolic capacity of ammonia-oxidizing Gammaproteobacteria.</title>
        <authorList>
            <person name="Wang L."/>
            <person name="Lim C.K."/>
            <person name="Hanson T.E."/>
            <person name="Dang H."/>
            <person name="Klotz M.G."/>
        </authorList>
    </citation>
    <scope>NUCLEOTIDE SEQUENCE [LARGE SCALE GENOMIC DNA]</scope>
    <source>
        <strain evidence="22 23">D1FHS</strain>
    </source>
</reference>
<dbReference type="InterPro" id="IPR023616">
    <property type="entry name" value="Cyt_c_oxase-like_su1_dom"/>
</dbReference>
<evidence type="ECO:0000256" key="7">
    <source>
        <dbReference type="ARBA" id="ARBA00022617"/>
    </source>
</evidence>
<keyword evidence="8 18" id="KW-0679">Respiratory chain</keyword>
<feature type="transmembrane region" description="Helical" evidence="19">
    <location>
        <begin position="399"/>
        <end position="421"/>
    </location>
</feature>
<dbReference type="GO" id="GO:0015990">
    <property type="term" value="P:electron transport coupled proton transport"/>
    <property type="evidence" value="ECO:0007669"/>
    <property type="project" value="InterPro"/>
</dbReference>
<keyword evidence="23" id="KW-1185">Reference proteome</keyword>
<sequence>MTPPPVLQPDNKAVHLHERLQSIWQSPPGMGNLCAVNHTTIGLRFIVTAFIFFLIGGIEAMLIRSQLAIPGNTLLNHDAYNEIFTMHGTTMMFLFSVPIMEGFAIYLIPKMIGARDLIFPRLSAFVYWCFLFGGILLYSSFLVGAAPNGGWFMYVPLNSQPFAPGLNADFWLLGVTLVEISAVGTAIELIVSILKTRSPGMAIHRMPLYAWYILITAFMIVFGFPPLILASILLEIERTFGIPFYEVADGGDPLLWQHLFWFFGHPDVYIIFLPAAGLVTTMLPTFAQRPVVGYTWLVLAVIGTGFISFGLWVHHMFAVGIPLLSLAFFSAASMTVVIPAGIQVFAWIATLWNGRPVMETPLLFILGFLFIFVAGGLTGVMVALVPFDWQAHDTHFVVAHFHYVLFGGMVFPLFAALYYWLPLWSGKIPSKVLSRLTFWLIFIGFNLTFLPMHITGLLGMPRRVYTYAPDLGWNGLNFTSTVGGFLTAVGVGIFVIDFLMHFRYGKPASKNSWNAGSLEWALKTPVPPYNFASQPLIEDRYPLWHKPALEEQVERGAYFLGDANVQRRETLMTGTLRAKPEQIAVLAGNTWTPLITAIFTLLFFIGFLAQIYWFAAIGLALALTALLFWAWQGGDKSHEATLEAGCGYHLPIHFSCQQSPGWWGMLITLVVNIALFGSLIFAYFYLWTVSPAWPPAGYRDIDLLLPSIGMAMLLASGGAIYWGGAENRIRHPRHNKRMRFSYIAGIVLAMGFIGLQTIALLLSDISAKSHAYGALLYTISGFQIIYVFIAILMAGFVVLRSYFGYIDQHRPVESSVTATFWYYMILQWLAGFATIHLFPFLVGEG</sequence>
<feature type="transmembrane region" description="Helical" evidence="19">
    <location>
        <begin position="742"/>
        <end position="762"/>
    </location>
</feature>
<dbReference type="InterPro" id="IPR036927">
    <property type="entry name" value="Cyt_c_oxase-like_su1_sf"/>
</dbReference>
<evidence type="ECO:0000256" key="4">
    <source>
        <dbReference type="ARBA" id="ARBA00012949"/>
    </source>
</evidence>
<dbReference type="InterPro" id="IPR014241">
    <property type="entry name" value="Cyt_c_oxidase_su1_bac"/>
</dbReference>
<evidence type="ECO:0000256" key="12">
    <source>
        <dbReference type="ARBA" id="ARBA00022982"/>
    </source>
</evidence>
<dbReference type="SUPFAM" id="SSF81442">
    <property type="entry name" value="Cytochrome c oxidase subunit I-like"/>
    <property type="match status" value="1"/>
</dbReference>
<keyword evidence="5 18" id="KW-0813">Transport</keyword>
<comment type="pathway">
    <text evidence="2">Energy metabolism; oxidative phosphorylation.</text>
</comment>
<dbReference type="InterPro" id="IPR000883">
    <property type="entry name" value="Cyt_C_Oxase_1"/>
</dbReference>
<feature type="transmembrane region" description="Helical" evidence="19">
    <location>
        <begin position="326"/>
        <end position="350"/>
    </location>
</feature>
<proteinExistence type="inferred from homology"/>
<dbReference type="GO" id="GO:0005886">
    <property type="term" value="C:plasma membrane"/>
    <property type="evidence" value="ECO:0007669"/>
    <property type="project" value="UniProtKB-SubCell"/>
</dbReference>
<feature type="transmembrane region" description="Helical" evidence="19">
    <location>
        <begin position="41"/>
        <end position="63"/>
    </location>
</feature>
<dbReference type="PROSITE" id="PS50855">
    <property type="entry name" value="COX1"/>
    <property type="match status" value="1"/>
</dbReference>
<organism evidence="22 23">
    <name type="scientific">Nitrosococcus wardiae</name>
    <dbReference type="NCBI Taxonomy" id="1814290"/>
    <lineage>
        <taxon>Bacteria</taxon>
        <taxon>Pseudomonadati</taxon>
        <taxon>Pseudomonadota</taxon>
        <taxon>Gammaproteobacteria</taxon>
        <taxon>Chromatiales</taxon>
        <taxon>Chromatiaceae</taxon>
        <taxon>Nitrosococcus</taxon>
    </lineage>
</organism>
<feature type="transmembrane region" description="Helical" evidence="19">
    <location>
        <begin position="704"/>
        <end position="722"/>
    </location>
</feature>
<evidence type="ECO:0000256" key="1">
    <source>
        <dbReference type="ARBA" id="ARBA00004651"/>
    </source>
</evidence>
<evidence type="ECO:0000256" key="16">
    <source>
        <dbReference type="ARBA" id="ARBA00023136"/>
    </source>
</evidence>
<dbReference type="InterPro" id="IPR000298">
    <property type="entry name" value="Cyt_c_oxidase-like_su3"/>
</dbReference>
<dbReference type="InterPro" id="IPR023615">
    <property type="entry name" value="Cyt_c_Oxase_su1_BS"/>
</dbReference>
<evidence type="ECO:0000256" key="10">
    <source>
        <dbReference type="ARBA" id="ARBA00022723"/>
    </source>
</evidence>
<dbReference type="GO" id="GO:0020037">
    <property type="term" value="F:heme binding"/>
    <property type="evidence" value="ECO:0007669"/>
    <property type="project" value="InterPro"/>
</dbReference>
<dbReference type="Proteomes" id="UP000294325">
    <property type="component" value="Chromosome"/>
</dbReference>
<feature type="transmembrane region" description="Helical" evidence="19">
    <location>
        <begin position="478"/>
        <end position="500"/>
    </location>
</feature>
<dbReference type="Gene3D" id="1.20.120.80">
    <property type="entry name" value="Cytochrome c oxidase, subunit III, four-helix bundle"/>
    <property type="match status" value="1"/>
</dbReference>
<gene>
    <name evidence="22" type="primary">ctaD</name>
    <name evidence="22" type="ORF">E3U44_15270</name>
</gene>
<dbReference type="InterPro" id="IPR035973">
    <property type="entry name" value="Cyt_c_oxidase_su3-like_sf"/>
</dbReference>
<dbReference type="Pfam" id="PF00115">
    <property type="entry name" value="COX1"/>
    <property type="match status" value="1"/>
</dbReference>
<dbReference type="GO" id="GO:0046872">
    <property type="term" value="F:metal ion binding"/>
    <property type="evidence" value="ECO:0007669"/>
    <property type="project" value="UniProtKB-KW"/>
</dbReference>
<dbReference type="OrthoDB" id="9803294at2"/>
<feature type="transmembrane region" description="Helical" evidence="19">
    <location>
        <begin position="774"/>
        <end position="799"/>
    </location>
</feature>
<dbReference type="PROSITE" id="PS50253">
    <property type="entry name" value="COX3"/>
    <property type="match status" value="1"/>
</dbReference>
<dbReference type="AlphaFoldDB" id="A0A4P7BZP5"/>
<keyword evidence="6" id="KW-1003">Cell membrane</keyword>
<dbReference type="RefSeq" id="WP_134358975.1">
    <property type="nucleotide sequence ID" value="NZ_CP038033.1"/>
</dbReference>
<evidence type="ECO:0000256" key="19">
    <source>
        <dbReference type="SAM" id="Phobius"/>
    </source>
</evidence>
<dbReference type="GO" id="GO:0006119">
    <property type="term" value="P:oxidative phosphorylation"/>
    <property type="evidence" value="ECO:0007669"/>
    <property type="project" value="UniProtKB-UniPathway"/>
</dbReference>
<dbReference type="PRINTS" id="PR01165">
    <property type="entry name" value="CYCOXIDASEI"/>
</dbReference>
<dbReference type="PANTHER" id="PTHR10422">
    <property type="entry name" value="CYTOCHROME C OXIDASE SUBUNIT 1"/>
    <property type="match status" value="1"/>
</dbReference>
<name>A0A4P7BZP5_9GAMM</name>
<evidence type="ECO:0000256" key="2">
    <source>
        <dbReference type="ARBA" id="ARBA00004673"/>
    </source>
</evidence>
<feature type="transmembrane region" description="Helical" evidence="19">
    <location>
        <begin position="125"/>
        <end position="150"/>
    </location>
</feature>
<feature type="domain" description="Heme-copper oxidase subunit III family profile" evidence="20">
    <location>
        <begin position="580"/>
        <end position="840"/>
    </location>
</feature>
<keyword evidence="13 19" id="KW-1133">Transmembrane helix</keyword>
<accession>A0A4P7BZP5</accession>
<dbReference type="NCBIfam" id="TIGR02891">
    <property type="entry name" value="CtaD_CoxA"/>
    <property type="match status" value="1"/>
</dbReference>
<feature type="transmembrane region" description="Helical" evidence="19">
    <location>
        <begin position="433"/>
        <end position="458"/>
    </location>
</feature>
<dbReference type="EMBL" id="CP038033">
    <property type="protein sequence ID" value="QBQ55718.1"/>
    <property type="molecule type" value="Genomic_DNA"/>
</dbReference>
<keyword evidence="15" id="KW-0186">Copper</keyword>
<dbReference type="PROSITE" id="PS00077">
    <property type="entry name" value="COX1_CUB"/>
    <property type="match status" value="1"/>
</dbReference>
<dbReference type="InterPro" id="IPR013833">
    <property type="entry name" value="Cyt_c_oxidase_su3_a-hlx"/>
</dbReference>
<dbReference type="Pfam" id="PF00510">
    <property type="entry name" value="COX3"/>
    <property type="match status" value="1"/>
</dbReference>
<feature type="transmembrane region" description="Helical" evidence="19">
    <location>
        <begin position="583"/>
        <end position="605"/>
    </location>
</feature>